<evidence type="ECO:0000313" key="4">
    <source>
        <dbReference type="Proteomes" id="UP000324748"/>
    </source>
</evidence>
<reference evidence="3 4" key="1">
    <citation type="submission" date="2019-05" db="EMBL/GenBank/DDBJ databases">
        <title>Emergence of the Ug99 lineage of the wheat stem rust pathogen through somatic hybridization.</title>
        <authorList>
            <person name="Li F."/>
            <person name="Upadhyaya N.M."/>
            <person name="Sperschneider J."/>
            <person name="Matny O."/>
            <person name="Nguyen-Phuc H."/>
            <person name="Mago R."/>
            <person name="Raley C."/>
            <person name="Miller M.E."/>
            <person name="Silverstein K.A.T."/>
            <person name="Henningsen E."/>
            <person name="Hirsch C.D."/>
            <person name="Visser B."/>
            <person name="Pretorius Z.A."/>
            <person name="Steffenson B.J."/>
            <person name="Schwessinger B."/>
            <person name="Dodds P.N."/>
            <person name="Figueroa M."/>
        </authorList>
    </citation>
    <scope>NUCLEOTIDE SEQUENCE [LARGE SCALE GENOMIC DNA]</scope>
    <source>
        <strain evidence="3">21-0</strain>
    </source>
</reference>
<feature type="compositionally biased region" description="Polar residues" evidence="1">
    <location>
        <begin position="164"/>
        <end position="175"/>
    </location>
</feature>
<feature type="region of interest" description="Disordered" evidence="1">
    <location>
        <begin position="248"/>
        <end position="324"/>
    </location>
</feature>
<comment type="caution">
    <text evidence="3">The sequence shown here is derived from an EMBL/GenBank/DDBJ whole genome shotgun (WGS) entry which is preliminary data.</text>
</comment>
<dbReference type="Pfam" id="PF02338">
    <property type="entry name" value="OTU"/>
    <property type="match status" value="1"/>
</dbReference>
<feature type="compositionally biased region" description="Polar residues" evidence="1">
    <location>
        <begin position="185"/>
        <end position="194"/>
    </location>
</feature>
<dbReference type="SUPFAM" id="SSF54001">
    <property type="entry name" value="Cysteine proteinases"/>
    <property type="match status" value="1"/>
</dbReference>
<evidence type="ECO:0000259" key="2">
    <source>
        <dbReference type="PROSITE" id="PS50802"/>
    </source>
</evidence>
<keyword evidence="4" id="KW-1185">Reference proteome</keyword>
<dbReference type="EMBL" id="VSWC01000115">
    <property type="protein sequence ID" value="KAA1084913.1"/>
    <property type="molecule type" value="Genomic_DNA"/>
</dbReference>
<dbReference type="GO" id="GO:0004843">
    <property type="term" value="F:cysteine-type deubiquitinase activity"/>
    <property type="evidence" value="ECO:0007669"/>
    <property type="project" value="TreeGrafter"/>
</dbReference>
<feature type="region of interest" description="Disordered" evidence="1">
    <location>
        <begin position="490"/>
        <end position="551"/>
    </location>
</feature>
<feature type="compositionally biased region" description="Basic residues" evidence="1">
    <location>
        <begin position="70"/>
        <end position="79"/>
    </location>
</feature>
<sequence>MLEKTQGAPAPTVKVKAARIGVTSTQHQSKKTPRKISGTSSSTCPVSPAPAPTPKARKDLEWQRVPWHIQRQRGIKKNLKQTTLTSYPAFDPPGKPGNPLVIDSDEDTPNGVRVTSGKDKILGPGVVPKDPHHPHELETMAGELTRPSPCGSDEYQPKALGNQEDPNISSNSSDTVLLAPIVDQPATSPNSKLQPSGLESLAEDSIRPSSTGSHGHLPKVLGNLEATILGTNTSSKPPDTVMLATNVEQSTRSSDSEIAVGDVSPKDAQQAAGSESIVDECPIASPSGPDGLTHKEPENSKGIAPGINYRSQTPDTVGETKQQADVNVKAPVSPVTNLLALGFRKALSAKGRKYFALSPSELLSSQLEISHPQKPDLPPYIPFMASSIPVNLAATGKPTLRPVMPKDQSSQTSPTASLLASQPTAAMVKNITNPKLLKEQTPKQSQVHPLPIVVDLTHVDVAVPRHMAIDLTDVPDHPIRKDATTHHQNNVAADSCSNQEPTQDASINLTGDKSSEEVIDLTRASSSEEDATTHPQNNVAADSCSNQEPTQDASINLNADKSSEEVIDLTRASSSEEIEREIEIISQGRQRSAQETWDRIKSDIATYVEKPNLYCIPTVGLKKAQEYIVESNLTIRYTTGFIGSDGNCLFRAFSQWQNGHQDDHDKVRDEIQKYSKSQRGLIKNYLGRDAQDEHVDRWINKMGQLGVWGDSMALQLLANRFGVILFVVSYKPPDLRGHACEYMPSNVPAGQPTPVYFIVNLPQHFEIIDPFPNA</sequence>
<name>A0A5B0N8Q2_PUCGR</name>
<dbReference type="GO" id="GO:0016579">
    <property type="term" value="P:protein deubiquitination"/>
    <property type="evidence" value="ECO:0007669"/>
    <property type="project" value="TreeGrafter"/>
</dbReference>
<feature type="region of interest" description="Disordered" evidence="1">
    <location>
        <begin position="1"/>
        <end position="219"/>
    </location>
</feature>
<feature type="compositionally biased region" description="Polar residues" evidence="1">
    <location>
        <begin position="309"/>
        <end position="324"/>
    </location>
</feature>
<feature type="compositionally biased region" description="Polar residues" evidence="1">
    <location>
        <begin position="490"/>
        <end position="512"/>
    </location>
</feature>
<evidence type="ECO:0000256" key="1">
    <source>
        <dbReference type="SAM" id="MobiDB-lite"/>
    </source>
</evidence>
<protein>
    <submittedName>
        <fullName evidence="3">OTU domain containing</fullName>
    </submittedName>
</protein>
<dbReference type="Proteomes" id="UP000324748">
    <property type="component" value="Unassembled WGS sequence"/>
</dbReference>
<gene>
    <name evidence="3" type="primary">OTUD5_2</name>
    <name evidence="3" type="ORF">PGT21_000122</name>
</gene>
<proteinExistence type="predicted"/>
<feature type="domain" description="OTU" evidence="2">
    <location>
        <begin position="637"/>
        <end position="771"/>
    </location>
</feature>
<dbReference type="InterPro" id="IPR038765">
    <property type="entry name" value="Papain-like_cys_pep_sf"/>
</dbReference>
<dbReference type="InterPro" id="IPR003323">
    <property type="entry name" value="OTU_dom"/>
</dbReference>
<feature type="compositionally biased region" description="Basic and acidic residues" evidence="1">
    <location>
        <begin position="129"/>
        <end position="138"/>
    </location>
</feature>
<organism evidence="3 4">
    <name type="scientific">Puccinia graminis f. sp. tritici</name>
    <dbReference type="NCBI Taxonomy" id="56615"/>
    <lineage>
        <taxon>Eukaryota</taxon>
        <taxon>Fungi</taxon>
        <taxon>Dikarya</taxon>
        <taxon>Basidiomycota</taxon>
        <taxon>Pucciniomycotina</taxon>
        <taxon>Pucciniomycetes</taxon>
        <taxon>Pucciniales</taxon>
        <taxon>Pucciniaceae</taxon>
        <taxon>Puccinia</taxon>
    </lineage>
</organism>
<dbReference type="InterPro" id="IPR050704">
    <property type="entry name" value="Peptidase_C85-like"/>
</dbReference>
<dbReference type="PROSITE" id="PS50802">
    <property type="entry name" value="OTU"/>
    <property type="match status" value="1"/>
</dbReference>
<accession>A0A5B0N8Q2</accession>
<dbReference type="Gene3D" id="3.90.70.80">
    <property type="match status" value="1"/>
</dbReference>
<dbReference type="OrthoDB" id="415023at2759"/>
<feature type="compositionally biased region" description="Polar residues" evidence="1">
    <location>
        <begin position="533"/>
        <end position="551"/>
    </location>
</feature>
<dbReference type="CDD" id="cd22744">
    <property type="entry name" value="OTU"/>
    <property type="match status" value="1"/>
</dbReference>
<evidence type="ECO:0000313" key="3">
    <source>
        <dbReference type="EMBL" id="KAA1084913.1"/>
    </source>
</evidence>
<dbReference type="AlphaFoldDB" id="A0A5B0N8Q2"/>
<dbReference type="PANTHER" id="PTHR12419">
    <property type="entry name" value="OTU DOMAIN CONTAINING PROTEIN"/>
    <property type="match status" value="1"/>
</dbReference>
<dbReference type="PANTHER" id="PTHR12419:SF7">
    <property type="entry name" value="OTU DOMAIN-CONTAINING PROTEIN 3"/>
    <property type="match status" value="1"/>
</dbReference>